<evidence type="ECO:0008006" key="4">
    <source>
        <dbReference type="Google" id="ProtNLM"/>
    </source>
</evidence>
<feature type="compositionally biased region" description="Pro residues" evidence="1">
    <location>
        <begin position="59"/>
        <end position="78"/>
    </location>
</feature>
<gene>
    <name evidence="2" type="ORF">O1G21_28300</name>
</gene>
<protein>
    <recommendedName>
        <fullName evidence="4">DUF4129 domain-containing protein</fullName>
    </recommendedName>
</protein>
<sequence>MATSDGYGRRVLRYLESTRNLVGCGGGAVGLGLHFVGLGGGWWPAVVAGLYGAGALLAPAPPPPPSPPPPPPPSPPTDPELEVLAAYLESVPLPASAGVDALLAALRETGPGPAADPIVRHGLPVAVDGYLRARTWLPWAGPDAPDPAAELGREVKQLSAEL</sequence>
<evidence type="ECO:0000256" key="1">
    <source>
        <dbReference type="SAM" id="MobiDB-lite"/>
    </source>
</evidence>
<feature type="region of interest" description="Disordered" evidence="1">
    <location>
        <begin position="59"/>
        <end position="80"/>
    </location>
</feature>
<evidence type="ECO:0000313" key="2">
    <source>
        <dbReference type="EMBL" id="WBP89362.1"/>
    </source>
</evidence>
<accession>A0ABY7Q9L9</accession>
<evidence type="ECO:0000313" key="3">
    <source>
        <dbReference type="Proteomes" id="UP001212821"/>
    </source>
</evidence>
<dbReference type="EMBL" id="CP115450">
    <property type="protein sequence ID" value="WBP89362.1"/>
    <property type="molecule type" value="Genomic_DNA"/>
</dbReference>
<dbReference type="Proteomes" id="UP001212821">
    <property type="component" value="Chromosome"/>
</dbReference>
<dbReference type="RefSeq" id="WP_270147630.1">
    <property type="nucleotide sequence ID" value="NZ_CP115450.1"/>
</dbReference>
<keyword evidence="3" id="KW-1185">Reference proteome</keyword>
<reference evidence="3" key="1">
    <citation type="submission" date="2022-12" db="EMBL/GenBank/DDBJ databases">
        <authorList>
            <person name="Mo P."/>
        </authorList>
    </citation>
    <scope>NUCLEOTIDE SEQUENCE [LARGE SCALE GENOMIC DNA]</scope>
    <source>
        <strain evidence="3">HUAS 3-15</strain>
    </source>
</reference>
<organism evidence="2 3">
    <name type="scientific">Kitasatospora cathayae</name>
    <dbReference type="NCBI Taxonomy" id="3004092"/>
    <lineage>
        <taxon>Bacteria</taxon>
        <taxon>Bacillati</taxon>
        <taxon>Actinomycetota</taxon>
        <taxon>Actinomycetes</taxon>
        <taxon>Kitasatosporales</taxon>
        <taxon>Streptomycetaceae</taxon>
        <taxon>Kitasatospora</taxon>
    </lineage>
</organism>
<proteinExistence type="predicted"/>
<name>A0ABY7Q9L9_9ACTN</name>